<proteinExistence type="predicted"/>
<protein>
    <submittedName>
        <fullName evidence="1">Uncharacterized protein</fullName>
    </submittedName>
</protein>
<evidence type="ECO:0000313" key="1">
    <source>
        <dbReference type="EMBL" id="CTQ75319.1"/>
    </source>
</evidence>
<dbReference type="EMBL" id="CXWC01000012">
    <property type="protein sequence ID" value="CTQ75319.1"/>
    <property type="molecule type" value="Genomic_DNA"/>
</dbReference>
<organism evidence="1 2">
    <name type="scientific">Roseibium album</name>
    <dbReference type="NCBI Taxonomy" id="311410"/>
    <lineage>
        <taxon>Bacteria</taxon>
        <taxon>Pseudomonadati</taxon>
        <taxon>Pseudomonadota</taxon>
        <taxon>Alphaproteobacteria</taxon>
        <taxon>Hyphomicrobiales</taxon>
        <taxon>Stappiaceae</taxon>
        <taxon>Roseibium</taxon>
    </lineage>
</organism>
<name>A0A0M7AY57_9HYPH</name>
<dbReference type="Proteomes" id="UP000049983">
    <property type="component" value="Unassembled WGS sequence"/>
</dbReference>
<evidence type="ECO:0000313" key="2">
    <source>
        <dbReference type="Proteomes" id="UP000049983"/>
    </source>
</evidence>
<dbReference type="AlphaFoldDB" id="A0A0M7AY57"/>
<gene>
    <name evidence="1" type="ORF">LA5096_04314</name>
</gene>
<accession>A0A0M7AY57</accession>
<reference evidence="2" key="1">
    <citation type="submission" date="2015-07" db="EMBL/GenBank/DDBJ databases">
        <authorList>
            <person name="Rodrigo-Torres Lidia"/>
            <person name="Arahal R.David."/>
        </authorList>
    </citation>
    <scope>NUCLEOTIDE SEQUENCE [LARGE SCALE GENOMIC DNA]</scope>
    <source>
        <strain evidence="2">CECT 5096</strain>
    </source>
</reference>
<sequence length="313" mass="33356">MSFLIDIIIPASKQNPKMKVVLQIDKDTNYSGTWRIVRPIPAGFRRFTSAGMGAWTGDVNGWKFNLKESGSGKRICGLSRNWDRDGAFEARWGDGQSFFGGTVYGNFSSWKPQLAKGRAHAWGGLLFKASVGAGVSGEAAIGILCKVGDENPAVAVISTSSGRLGAIAGVSGGAAIVLATGFPTAASFDGHVSTGTDWALSVGGKWKTFLDPKAAKIASSNLPNIIKKVAEGMATNSRVVQRMDKLADWAKGGDPAFEALRTELPGLAKTLYGEALIDYSEKNLTAVDIPGVSGGTEIGIYYKWDRMRLHRSY</sequence>
<keyword evidence="2" id="KW-1185">Reference proteome</keyword>